<feature type="region of interest" description="Disordered" evidence="1">
    <location>
        <begin position="149"/>
        <end position="173"/>
    </location>
</feature>
<protein>
    <submittedName>
        <fullName evidence="2">Uncharacterized protein</fullName>
    </submittedName>
</protein>
<comment type="caution">
    <text evidence="2">The sequence shown here is derived from an EMBL/GenBank/DDBJ whole genome shotgun (WGS) entry which is preliminary data.</text>
</comment>
<evidence type="ECO:0000256" key="1">
    <source>
        <dbReference type="SAM" id="MobiDB-lite"/>
    </source>
</evidence>
<proteinExistence type="predicted"/>
<reference evidence="2" key="1">
    <citation type="submission" date="2019-08" db="EMBL/GenBank/DDBJ databases">
        <authorList>
            <person name="Kucharzyk K."/>
            <person name="Murdoch R.W."/>
            <person name="Higgins S."/>
            <person name="Loffler F."/>
        </authorList>
    </citation>
    <scope>NUCLEOTIDE SEQUENCE</scope>
</reference>
<sequence>MILGSVDFLIVLVPFAGDHDHVVRLRRAQRITDCFLAVFYHGILRAAAFDTLFDGLNDRHRVFRARVVACDHRKLRESARDFAHDRTLCAVTIAAAAKDADDSALCKLLHGLEHVFQCIRRVRVVHKHGESAVGLYRFETAGNARERLQPGLDGAEFRPDRKRHAGGAHRIEH</sequence>
<evidence type="ECO:0000313" key="2">
    <source>
        <dbReference type="EMBL" id="MPN35950.1"/>
    </source>
</evidence>
<dbReference type="EMBL" id="VSSQ01089835">
    <property type="protein sequence ID" value="MPN35950.1"/>
    <property type="molecule type" value="Genomic_DNA"/>
</dbReference>
<organism evidence="2">
    <name type="scientific">bioreactor metagenome</name>
    <dbReference type="NCBI Taxonomy" id="1076179"/>
    <lineage>
        <taxon>unclassified sequences</taxon>
        <taxon>metagenomes</taxon>
        <taxon>ecological metagenomes</taxon>
    </lineage>
</organism>
<feature type="compositionally biased region" description="Basic residues" evidence="1">
    <location>
        <begin position="160"/>
        <end position="173"/>
    </location>
</feature>
<accession>A0A645HB60</accession>
<name>A0A645HB60_9ZZZZ</name>
<gene>
    <name evidence="2" type="ORF">SDC9_183455</name>
</gene>
<dbReference type="AlphaFoldDB" id="A0A645HB60"/>